<organism evidence="2">
    <name type="scientific">mine drainage metagenome</name>
    <dbReference type="NCBI Taxonomy" id="410659"/>
    <lineage>
        <taxon>unclassified sequences</taxon>
        <taxon>metagenomes</taxon>
        <taxon>ecological metagenomes</taxon>
    </lineage>
</organism>
<dbReference type="PROSITE" id="PS50198">
    <property type="entry name" value="PPIC_PPIASE_2"/>
    <property type="match status" value="1"/>
</dbReference>
<evidence type="ECO:0000313" key="2">
    <source>
        <dbReference type="EMBL" id="OIR18066.1"/>
    </source>
</evidence>
<comment type="caution">
    <text evidence="2">The sequence shown here is derived from an EMBL/GenBank/DDBJ whole genome shotgun (WGS) entry which is preliminary data.</text>
</comment>
<dbReference type="PANTHER" id="PTHR47245:SF2">
    <property type="entry name" value="PEPTIDYL-PROLYL CIS-TRANS ISOMERASE HP_0175-RELATED"/>
    <property type="match status" value="1"/>
</dbReference>
<dbReference type="InterPro" id="IPR046357">
    <property type="entry name" value="PPIase_dom_sf"/>
</dbReference>
<dbReference type="Pfam" id="PF00639">
    <property type="entry name" value="Rotamase"/>
    <property type="match status" value="1"/>
</dbReference>
<keyword evidence="2" id="KW-0413">Isomerase</keyword>
<dbReference type="GO" id="GO:0003755">
    <property type="term" value="F:peptidyl-prolyl cis-trans isomerase activity"/>
    <property type="evidence" value="ECO:0007669"/>
    <property type="project" value="UniProtKB-EC"/>
</dbReference>
<dbReference type="SUPFAM" id="SSF109998">
    <property type="entry name" value="Triger factor/SurA peptide-binding domain-like"/>
    <property type="match status" value="1"/>
</dbReference>
<reference evidence="2" key="1">
    <citation type="submission" date="2016-10" db="EMBL/GenBank/DDBJ databases">
        <title>Sequence of Gallionella enrichment culture.</title>
        <authorList>
            <person name="Poehlein A."/>
            <person name="Muehling M."/>
            <person name="Daniel R."/>
        </authorList>
    </citation>
    <scope>NUCLEOTIDE SEQUENCE</scope>
</reference>
<dbReference type="InterPro" id="IPR050245">
    <property type="entry name" value="PrsA_foldase"/>
</dbReference>
<feature type="domain" description="PpiC" evidence="1">
    <location>
        <begin position="285"/>
        <end position="375"/>
    </location>
</feature>
<dbReference type="SUPFAM" id="SSF54534">
    <property type="entry name" value="FKBP-like"/>
    <property type="match status" value="1"/>
</dbReference>
<sequence length="430" mass="48658">MWNKKTLRTCLFWATTLICSPLYAVAADQVLATIGHEEIRSHDLDLAIASSPFNTQFNTMDEDEQASLRGDMLRRLVSARLLALEAKRLGMDKTAAFKHEIEDVRMGMLYRAYMDRLRLGVTIPADTLAAMKRQFKGDTNGLDSAKASYVAIQFKEEKQAALQKIQQDNNVRFFESRIQPGIKPDVVLMEGDGIRLAYGDVVDTGQWKQTPNPEWIKEQLHNRSELLLVSRAAEREGIDVSEQHGRFVDERLPALLLEHKAGEWVPNEESMRAWYVQHRDAGRIPASYHVGQLVVGSKDEAESLRVRIVKGESLFTLAGLYSIDPVGRKQNGDMGWITEGRGMPELLKELATLKDDELSAVIPTRSGYHLIMVLERRIGSQKPYEDVRDRVRQMMISQNLPAYLGELEKRYPVSWNVMVAQPALQPAATP</sequence>
<proteinExistence type="predicted"/>
<protein>
    <submittedName>
        <fullName evidence="2">Foldase protein PrsA</fullName>
        <ecNumber evidence="2">5.2.1.8</ecNumber>
    </submittedName>
</protein>
<name>A0A1J5TB07_9ZZZZ</name>
<dbReference type="EC" id="5.2.1.8" evidence="2"/>
<dbReference type="PANTHER" id="PTHR47245">
    <property type="entry name" value="PEPTIDYLPROLYL ISOMERASE"/>
    <property type="match status" value="1"/>
</dbReference>
<dbReference type="AlphaFoldDB" id="A0A1J5TB07"/>
<dbReference type="InterPro" id="IPR027304">
    <property type="entry name" value="Trigger_fact/SurA_dom_sf"/>
</dbReference>
<accession>A0A1J5TB07</accession>
<evidence type="ECO:0000259" key="1">
    <source>
        <dbReference type="PROSITE" id="PS50198"/>
    </source>
</evidence>
<gene>
    <name evidence="2" type="primary">prsA_1</name>
    <name evidence="2" type="ORF">GALL_13930</name>
</gene>
<dbReference type="Gene3D" id="3.10.50.40">
    <property type="match status" value="1"/>
</dbReference>
<dbReference type="EMBL" id="MLJW01000003">
    <property type="protein sequence ID" value="OIR18066.1"/>
    <property type="molecule type" value="Genomic_DNA"/>
</dbReference>
<dbReference type="InterPro" id="IPR000297">
    <property type="entry name" value="PPIase_PpiC"/>
</dbReference>